<dbReference type="AlphaFoldDB" id="A0A516KBN7"/>
<accession>A0A516KBN7</accession>
<evidence type="ECO:0000313" key="1">
    <source>
        <dbReference type="EMBL" id="QDP38800.1"/>
    </source>
</evidence>
<dbReference type="EMBL" id="CP041666">
    <property type="protein sequence ID" value="QDP38800.1"/>
    <property type="molecule type" value="Genomic_DNA"/>
</dbReference>
<dbReference type="OrthoDB" id="2166610at2"/>
<dbReference type="RefSeq" id="WP_143891553.1">
    <property type="nucleotide sequence ID" value="NZ_CP041666.1"/>
</dbReference>
<dbReference type="Pfam" id="PF10704">
    <property type="entry name" value="DUF2508"/>
    <property type="match status" value="1"/>
</dbReference>
<sequence>MFGKKIKRKDIDEQLLNRTYQLKDEWMSLKSIIEKSVEPSEQGLIDLAIAEAKYFYLLKEARHRQISARM</sequence>
<name>A0A516KBN7_9BACI</name>
<protein>
    <submittedName>
        <fullName evidence="1">DUF2508 family protein</fullName>
    </submittedName>
</protein>
<dbReference type="InterPro" id="IPR019644">
    <property type="entry name" value="DUF2508"/>
</dbReference>
<dbReference type="KEGG" id="aqt:FN924_00200"/>
<proteinExistence type="predicted"/>
<evidence type="ECO:0000313" key="2">
    <source>
        <dbReference type="Proteomes" id="UP000315215"/>
    </source>
</evidence>
<reference evidence="1 2" key="1">
    <citation type="submission" date="2019-07" db="EMBL/GenBank/DDBJ databases">
        <authorList>
            <person name="Li J."/>
        </authorList>
    </citation>
    <scope>NUCLEOTIDE SEQUENCE [LARGE SCALE GENOMIC DNA]</scope>
    <source>
        <strain evidence="1 2">TKL69</strain>
    </source>
</reference>
<keyword evidence="2" id="KW-1185">Reference proteome</keyword>
<organism evidence="1 2">
    <name type="scientific">Radiobacillus deserti</name>
    <dbReference type="NCBI Taxonomy" id="2594883"/>
    <lineage>
        <taxon>Bacteria</taxon>
        <taxon>Bacillati</taxon>
        <taxon>Bacillota</taxon>
        <taxon>Bacilli</taxon>
        <taxon>Bacillales</taxon>
        <taxon>Bacillaceae</taxon>
        <taxon>Radiobacillus</taxon>
    </lineage>
</organism>
<gene>
    <name evidence="1" type="ORF">FN924_00200</name>
</gene>
<dbReference type="Proteomes" id="UP000315215">
    <property type="component" value="Chromosome"/>
</dbReference>